<keyword evidence="3 11" id="KW-0894">Sodium channel</keyword>
<evidence type="ECO:0000256" key="9">
    <source>
        <dbReference type="ARBA" id="ARBA00023201"/>
    </source>
</evidence>
<dbReference type="Pfam" id="PF00858">
    <property type="entry name" value="ASC"/>
    <property type="match status" value="1"/>
</dbReference>
<evidence type="ECO:0000256" key="5">
    <source>
        <dbReference type="ARBA" id="ARBA00022989"/>
    </source>
</evidence>
<reference evidence="13" key="1">
    <citation type="submission" date="2021-02" db="EMBL/GenBank/DDBJ databases">
        <authorList>
            <person name="Nowell W R."/>
        </authorList>
    </citation>
    <scope>NUCLEOTIDE SEQUENCE</scope>
</reference>
<evidence type="ECO:0000256" key="2">
    <source>
        <dbReference type="ARBA" id="ARBA00022448"/>
    </source>
</evidence>
<dbReference type="EMBL" id="CAJNOE010002579">
    <property type="protein sequence ID" value="CAF1486993.1"/>
    <property type="molecule type" value="Genomic_DNA"/>
</dbReference>
<dbReference type="PANTHER" id="PTHR11690:SF298">
    <property type="entry name" value="AMILORIDE-SENSITIVE SODIUM CHANNEL SUBUNIT BETA-LIKE"/>
    <property type="match status" value="1"/>
</dbReference>
<dbReference type="GO" id="GO:0015280">
    <property type="term" value="F:ligand-gated sodium channel activity"/>
    <property type="evidence" value="ECO:0007669"/>
    <property type="project" value="TreeGrafter"/>
</dbReference>
<keyword evidence="8 12" id="KW-0472">Membrane</keyword>
<accession>A0A815S4Q9</accession>
<feature type="transmembrane region" description="Helical" evidence="12">
    <location>
        <begin position="60"/>
        <end position="85"/>
    </location>
</feature>
<feature type="non-terminal residue" evidence="13">
    <location>
        <position position="137"/>
    </location>
</feature>
<keyword evidence="10 11" id="KW-0407">Ion channel</keyword>
<evidence type="ECO:0000256" key="12">
    <source>
        <dbReference type="SAM" id="Phobius"/>
    </source>
</evidence>
<evidence type="ECO:0000256" key="10">
    <source>
        <dbReference type="ARBA" id="ARBA00023303"/>
    </source>
</evidence>
<keyword evidence="6" id="KW-0915">Sodium</keyword>
<keyword evidence="4 11" id="KW-0812">Transmembrane</keyword>
<name>A0A815S4Q9_9BILA</name>
<keyword evidence="2 11" id="KW-0813">Transport</keyword>
<evidence type="ECO:0000256" key="3">
    <source>
        <dbReference type="ARBA" id="ARBA00022461"/>
    </source>
</evidence>
<dbReference type="PANTHER" id="PTHR11690">
    <property type="entry name" value="AMILORIDE-SENSITIVE SODIUM CHANNEL-RELATED"/>
    <property type="match status" value="1"/>
</dbReference>
<dbReference type="Proteomes" id="UP000663860">
    <property type="component" value="Unassembled WGS sequence"/>
</dbReference>
<proteinExistence type="inferred from homology"/>
<evidence type="ECO:0000256" key="7">
    <source>
        <dbReference type="ARBA" id="ARBA00023065"/>
    </source>
</evidence>
<gene>
    <name evidence="13" type="ORF">IZO911_LOCUS44286</name>
</gene>
<evidence type="ECO:0000256" key="4">
    <source>
        <dbReference type="ARBA" id="ARBA00022692"/>
    </source>
</evidence>
<evidence type="ECO:0000313" key="14">
    <source>
        <dbReference type="Proteomes" id="UP000663860"/>
    </source>
</evidence>
<protein>
    <submittedName>
        <fullName evidence="13">Uncharacterized protein</fullName>
    </submittedName>
</protein>
<evidence type="ECO:0000256" key="11">
    <source>
        <dbReference type="RuleBase" id="RU000679"/>
    </source>
</evidence>
<comment type="similarity">
    <text evidence="11">Belongs to the amiloride-sensitive sodium channel (TC 1.A.6) family.</text>
</comment>
<evidence type="ECO:0000313" key="13">
    <source>
        <dbReference type="EMBL" id="CAF1486993.1"/>
    </source>
</evidence>
<evidence type="ECO:0000256" key="1">
    <source>
        <dbReference type="ARBA" id="ARBA00004141"/>
    </source>
</evidence>
<comment type="caution">
    <text evidence="13">The sequence shown here is derived from an EMBL/GenBank/DDBJ whole genome shotgun (WGS) entry which is preliminary data.</text>
</comment>
<dbReference type="AlphaFoldDB" id="A0A815S4Q9"/>
<dbReference type="InterPro" id="IPR001873">
    <property type="entry name" value="ENaC"/>
</dbReference>
<organism evidence="13 14">
    <name type="scientific">Adineta steineri</name>
    <dbReference type="NCBI Taxonomy" id="433720"/>
    <lineage>
        <taxon>Eukaryota</taxon>
        <taxon>Metazoa</taxon>
        <taxon>Spiralia</taxon>
        <taxon>Gnathifera</taxon>
        <taxon>Rotifera</taxon>
        <taxon>Eurotatoria</taxon>
        <taxon>Bdelloidea</taxon>
        <taxon>Adinetida</taxon>
        <taxon>Adinetidae</taxon>
        <taxon>Adineta</taxon>
    </lineage>
</organism>
<keyword evidence="5 12" id="KW-1133">Transmembrane helix</keyword>
<comment type="subcellular location">
    <subcellularLocation>
        <location evidence="1">Membrane</location>
        <topology evidence="1">Multi-pass membrane protein</topology>
    </subcellularLocation>
</comment>
<sequence>MNKIHETVNPITNAWSTASEPSASNKKRERAGSVIKEFSLNTTAHGVPSIARSHSIHNRVFWILSSLVFLGAMIYFVTEAIIAYFQYSTQTSVTVIVEWPQAFPAVTICNYSPLRYDRFISPFLNYTNARNITNTTN</sequence>
<dbReference type="GO" id="GO:0005886">
    <property type="term" value="C:plasma membrane"/>
    <property type="evidence" value="ECO:0007669"/>
    <property type="project" value="TreeGrafter"/>
</dbReference>
<keyword evidence="7 11" id="KW-0406">Ion transport</keyword>
<keyword evidence="9 11" id="KW-0739">Sodium transport</keyword>
<evidence type="ECO:0000256" key="6">
    <source>
        <dbReference type="ARBA" id="ARBA00023053"/>
    </source>
</evidence>
<evidence type="ECO:0000256" key="8">
    <source>
        <dbReference type="ARBA" id="ARBA00023136"/>
    </source>
</evidence>